<proteinExistence type="predicted"/>
<dbReference type="PANTHER" id="PTHR38477:SF1">
    <property type="entry name" value="MUREIN L,D-TRANSPEPTIDASE CATALYTIC DOMAIN FAMILY PROTEIN"/>
    <property type="match status" value="1"/>
</dbReference>
<evidence type="ECO:0000313" key="2">
    <source>
        <dbReference type="Proteomes" id="UP000267223"/>
    </source>
</evidence>
<organism evidence="1 2">
    <name type="scientific">Hanamia caeni</name>
    <dbReference type="NCBI Taxonomy" id="2294116"/>
    <lineage>
        <taxon>Bacteria</taxon>
        <taxon>Pseudomonadati</taxon>
        <taxon>Bacteroidota</taxon>
        <taxon>Chitinophagia</taxon>
        <taxon>Chitinophagales</taxon>
        <taxon>Chitinophagaceae</taxon>
        <taxon>Hanamia</taxon>
    </lineage>
</organism>
<comment type="caution">
    <text evidence="1">The sequence shown here is derived from an EMBL/GenBank/DDBJ whole genome shotgun (WGS) entry which is preliminary data.</text>
</comment>
<dbReference type="Proteomes" id="UP000267223">
    <property type="component" value="Unassembled WGS sequence"/>
</dbReference>
<name>A0A3M9ND45_9BACT</name>
<sequence>MKKKTKNLVLLRVLLLLLIPMIFAFATLKPETKIYHATITKAVKSATDFVSSKMMIYDSLQLNNLGLSKRAFEEGIKGYNVLRSQGKLTNENVISIVDFSLPSSQKRLFVIDLENFKLLFNTYIAHGMNSGKEYARRFSNKPESHMSSLGFYVTQETYYGEHGLSLKLEGEERGINDNAASRAIVIHPADYVSEKTLKSLGYLGRSYGCPALPAKFAMPIISTIKDGSCFFVYSDNDTYFSKSQLLNFNS</sequence>
<dbReference type="InterPro" id="IPR032676">
    <property type="entry name" value="YkuD_2"/>
</dbReference>
<dbReference type="OrthoDB" id="9815195at2"/>
<accession>A0A3M9ND45</accession>
<dbReference type="PANTHER" id="PTHR38477">
    <property type="entry name" value="HYPOTHETICAL EXPORTED PROTEIN"/>
    <property type="match status" value="1"/>
</dbReference>
<dbReference type="Pfam" id="PF13645">
    <property type="entry name" value="YkuD_2"/>
    <property type="match status" value="1"/>
</dbReference>
<gene>
    <name evidence="1" type="ORF">EFY79_12340</name>
</gene>
<dbReference type="RefSeq" id="WP_123121022.1">
    <property type="nucleotide sequence ID" value="NZ_RJJR01000009.1"/>
</dbReference>
<dbReference type="AlphaFoldDB" id="A0A3M9ND45"/>
<dbReference type="EMBL" id="RJJR01000009">
    <property type="protein sequence ID" value="RNI35742.1"/>
    <property type="molecule type" value="Genomic_DNA"/>
</dbReference>
<evidence type="ECO:0008006" key="3">
    <source>
        <dbReference type="Google" id="ProtNLM"/>
    </source>
</evidence>
<evidence type="ECO:0000313" key="1">
    <source>
        <dbReference type="EMBL" id="RNI35742.1"/>
    </source>
</evidence>
<protein>
    <recommendedName>
        <fullName evidence="3">Murein L,D-transpeptidase catalytic domain family protein</fullName>
    </recommendedName>
</protein>
<reference evidence="1 2" key="1">
    <citation type="submission" date="2018-11" db="EMBL/GenBank/DDBJ databases">
        <title>Draft genome sequence of Ferruginibacter sp. BO-59.</title>
        <authorList>
            <person name="Im W.T."/>
        </authorList>
    </citation>
    <scope>NUCLEOTIDE SEQUENCE [LARGE SCALE GENOMIC DNA]</scope>
    <source>
        <strain evidence="1 2">BO-59</strain>
    </source>
</reference>
<keyword evidence="2" id="KW-1185">Reference proteome</keyword>